<protein>
    <submittedName>
        <fullName evidence="1">Uncharacterized protein</fullName>
    </submittedName>
</protein>
<gene>
    <name evidence="1" type="ORF">SAMN02787113_00918</name>
</gene>
<accession>A0A1H9CPF4</accession>
<comment type="caution">
    <text evidence="1">The sequence shown here is derived from an EMBL/GenBank/DDBJ whole genome shotgun (WGS) entry which is preliminary data.</text>
</comment>
<dbReference type="EMBL" id="FOEL01000003">
    <property type="protein sequence ID" value="SEQ03096.1"/>
    <property type="molecule type" value="Genomic_DNA"/>
</dbReference>
<dbReference type="Gene3D" id="3.30.70.360">
    <property type="match status" value="1"/>
</dbReference>
<sequence length="68" mass="7230">MCGSLKEVDPKERAILIIGKMGGGTVANIIPDTAVIEATLSSFNPDVVKEIVSEENLQINEEPLAGTY</sequence>
<dbReference type="AlphaFoldDB" id="A0A1H9CPF4"/>
<dbReference type="RefSeq" id="WP_008174664.1">
    <property type="nucleotide sequence ID" value="NZ_BJOM01000002.1"/>
</dbReference>
<name>A0A1H9CPF4_9BACI</name>
<organism evidence="1 2">
    <name type="scientific">Lysinibacillus fusiformis</name>
    <dbReference type="NCBI Taxonomy" id="28031"/>
    <lineage>
        <taxon>Bacteria</taxon>
        <taxon>Bacillati</taxon>
        <taxon>Bacillota</taxon>
        <taxon>Bacilli</taxon>
        <taxon>Bacillales</taxon>
        <taxon>Bacillaceae</taxon>
        <taxon>Lysinibacillus</taxon>
    </lineage>
</organism>
<dbReference type="Proteomes" id="UP000199410">
    <property type="component" value="Unassembled WGS sequence"/>
</dbReference>
<reference evidence="1 2" key="1">
    <citation type="submission" date="2016-10" db="EMBL/GenBank/DDBJ databases">
        <authorList>
            <person name="Varghese N."/>
            <person name="Submissions S."/>
        </authorList>
    </citation>
    <scope>NUCLEOTIDE SEQUENCE [LARGE SCALE GENOMIC DNA]</scope>
    <source>
        <strain evidence="1 2">TC-13</strain>
    </source>
</reference>
<evidence type="ECO:0000313" key="2">
    <source>
        <dbReference type="Proteomes" id="UP000199410"/>
    </source>
</evidence>
<dbReference type="InterPro" id="IPR036264">
    <property type="entry name" value="Bact_exopeptidase_dim_dom"/>
</dbReference>
<dbReference type="SUPFAM" id="SSF55031">
    <property type="entry name" value="Bacterial exopeptidase dimerisation domain"/>
    <property type="match status" value="1"/>
</dbReference>
<proteinExistence type="predicted"/>
<evidence type="ECO:0000313" key="1">
    <source>
        <dbReference type="EMBL" id="SEQ03096.1"/>
    </source>
</evidence>